<keyword evidence="2" id="KW-1185">Reference proteome</keyword>
<comment type="caution">
    <text evidence="1">The sequence shown here is derived from an EMBL/GenBank/DDBJ whole genome shotgun (WGS) entry which is preliminary data.</text>
</comment>
<protein>
    <submittedName>
        <fullName evidence="1">Uncharacterized protein</fullName>
    </submittedName>
</protein>
<organism evidence="1 2">
    <name type="scientific">Bugula neritina</name>
    <name type="common">Brown bryozoan</name>
    <name type="synonym">Sertularia neritina</name>
    <dbReference type="NCBI Taxonomy" id="10212"/>
    <lineage>
        <taxon>Eukaryota</taxon>
        <taxon>Metazoa</taxon>
        <taxon>Spiralia</taxon>
        <taxon>Lophotrochozoa</taxon>
        <taxon>Bryozoa</taxon>
        <taxon>Gymnolaemata</taxon>
        <taxon>Cheilostomatida</taxon>
        <taxon>Flustrina</taxon>
        <taxon>Buguloidea</taxon>
        <taxon>Bugulidae</taxon>
        <taxon>Bugula</taxon>
    </lineage>
</organism>
<sequence>MNIGLKEIGLKVLEMLTNFNKNRLVELDVDALFDIFPAAIAEYVGLCEQTPKIYRRPAHPLAVDIAKDEKAISELPRVLDGASTQKKLYKRGLVKAYSITHDMAKTKNTGTNTELIARTKETWTNTELIAMTKETWTNTELMARTKEAGINTDEILFELAKLPKTPYTSSDDSSEESGKEEVDEIRSMTPLQEMINSLQKLCKAKDVKHAVIMKSTENSKDVLVIGPNVSSINKEIKAIENKFSSQKFNVIIEDNVNPVRRVTSSLVVSKKQSTGTRGHWGEIRRAKCEFLVIADEQDRYSDNRHRHGAVFAVVPAHFVFNADQTRSANEALQVFESNMVESREFGQVDSSDCDHHPSAMAFYHLRDDQQDLQVNEIRVFDIERENEDKREIAIARRRCESTISNQRYSALETGDLEIDMNHPMLICFRQIISSSSFDVPHCPIRKCPLHQNASCCHMFMNDLALIPIDYNDATRLQQALEAEENAVFGRERRIQSIEELDRLHEQRQTIRVGDAEGTLCAPIILLQNETTLAKRVTFVLPTHTLEDGDCGSIVHIKKPNSNKWQPLAMFVSKMELDTTTRGFTQPVYEGVLLHQAFRDMEQEYPHRVTNIRRFRFQ</sequence>
<gene>
    <name evidence="1" type="ORF">EB796_007880</name>
</gene>
<accession>A0A7J7K788</accession>
<name>A0A7J7K788_BUGNE</name>
<dbReference type="AlphaFoldDB" id="A0A7J7K788"/>
<proteinExistence type="predicted"/>
<reference evidence="1" key="1">
    <citation type="submission" date="2020-06" db="EMBL/GenBank/DDBJ databases">
        <title>Draft genome of Bugula neritina, a colonial animal packing powerful symbionts and potential medicines.</title>
        <authorList>
            <person name="Rayko M."/>
        </authorList>
    </citation>
    <scope>NUCLEOTIDE SEQUENCE [LARGE SCALE GENOMIC DNA]</scope>
    <source>
        <strain evidence="1">Kwan_BN1</strain>
    </source>
</reference>
<evidence type="ECO:0000313" key="1">
    <source>
        <dbReference type="EMBL" id="KAF6033814.1"/>
    </source>
</evidence>
<evidence type="ECO:0000313" key="2">
    <source>
        <dbReference type="Proteomes" id="UP000593567"/>
    </source>
</evidence>
<dbReference type="EMBL" id="VXIV02001231">
    <property type="protein sequence ID" value="KAF6033814.1"/>
    <property type="molecule type" value="Genomic_DNA"/>
</dbReference>
<dbReference type="Proteomes" id="UP000593567">
    <property type="component" value="Unassembled WGS sequence"/>
</dbReference>